<dbReference type="AlphaFoldDB" id="A0A1W1CDH0"/>
<dbReference type="InterPro" id="IPR043426">
    <property type="entry name" value="MltB-like"/>
</dbReference>
<name>A0A1W1CDH0_9ZZZZ</name>
<keyword evidence="2" id="KW-0378">Hydrolase</keyword>
<dbReference type="InterPro" id="IPR031304">
    <property type="entry name" value="SLT_2"/>
</dbReference>
<reference evidence="2" key="1">
    <citation type="submission" date="2016-10" db="EMBL/GenBank/DDBJ databases">
        <authorList>
            <person name="de Groot N.N."/>
        </authorList>
    </citation>
    <scope>NUCLEOTIDE SEQUENCE</scope>
</reference>
<dbReference type="GO" id="GO:0016798">
    <property type="term" value="F:hydrolase activity, acting on glycosyl bonds"/>
    <property type="evidence" value="ECO:0007669"/>
    <property type="project" value="UniProtKB-KW"/>
</dbReference>
<dbReference type="SUPFAM" id="SSF53955">
    <property type="entry name" value="Lysozyme-like"/>
    <property type="match status" value="1"/>
</dbReference>
<dbReference type="PANTHER" id="PTHR30163:SF9">
    <property type="entry name" value="MEMBRANE-BOUND LYTIC MUREIN TRANSGLYCOSYLASE B"/>
    <property type="match status" value="1"/>
</dbReference>
<gene>
    <name evidence="2" type="ORF">MNB_SUP05-5-956</name>
</gene>
<dbReference type="GO" id="GO:0008933">
    <property type="term" value="F:peptidoglycan lytic transglycosylase activity"/>
    <property type="evidence" value="ECO:0007669"/>
    <property type="project" value="TreeGrafter"/>
</dbReference>
<feature type="domain" description="Transglycosylase SLT" evidence="1">
    <location>
        <begin position="31"/>
        <end position="329"/>
    </location>
</feature>
<dbReference type="InterPro" id="IPR023346">
    <property type="entry name" value="Lysozyme-like_dom_sf"/>
</dbReference>
<evidence type="ECO:0000259" key="1">
    <source>
        <dbReference type="Pfam" id="PF13406"/>
    </source>
</evidence>
<dbReference type="GO" id="GO:0009253">
    <property type="term" value="P:peptidoglycan catabolic process"/>
    <property type="evidence" value="ECO:0007669"/>
    <property type="project" value="TreeGrafter"/>
</dbReference>
<dbReference type="EC" id="3.2.1.-" evidence="2"/>
<proteinExistence type="predicted"/>
<accession>A0A1W1CDH0</accession>
<sequence length="337" mass="39848">MVKVLFFLLSILSLNAIAKEYKTYSAIELNSVKKFINKMVNKHSFDKKQLTTLFSDIKLPIYPKPKKTKKEKIKQKYKKKKPMSWDKYRSLFLTEYRIKKGLEFWEKYQNELNKAEEIYGVPPEIIVAILGIETNYGKRKGKHQVLWTLTNRAFNGFRRAKFYKKELEYFLLLVQKNQQNPLEPTGSYAGAIGYPQFISSSIHHYAVDFDKDGKIDLINNPIDSIGSIANYFYKHRWQKGGEYVYKLNKKDHYYKLTNYATKRPRYSSSYFKKQGVEVGFGIPQHTPIALIALPQTTKDEFWLTFWNFYVLTRYNHNNKYAMAAVHLSQELKKQWGN</sequence>
<dbReference type="Gene3D" id="1.10.8.350">
    <property type="entry name" value="Bacterial muramidase"/>
    <property type="match status" value="1"/>
</dbReference>
<evidence type="ECO:0000313" key="2">
    <source>
        <dbReference type="EMBL" id="SFV63910.1"/>
    </source>
</evidence>
<dbReference type="NCBIfam" id="TIGR02282">
    <property type="entry name" value="MltB"/>
    <property type="match status" value="1"/>
</dbReference>
<organism evidence="2">
    <name type="scientific">hydrothermal vent metagenome</name>
    <dbReference type="NCBI Taxonomy" id="652676"/>
    <lineage>
        <taxon>unclassified sequences</taxon>
        <taxon>metagenomes</taxon>
        <taxon>ecological metagenomes</taxon>
    </lineage>
</organism>
<dbReference type="PANTHER" id="PTHR30163">
    <property type="entry name" value="MEMBRANE-BOUND LYTIC MUREIN TRANSGLYCOSYLASE B"/>
    <property type="match status" value="1"/>
</dbReference>
<keyword evidence="2" id="KW-0326">Glycosidase</keyword>
<dbReference type="Pfam" id="PF13406">
    <property type="entry name" value="SLT_2"/>
    <property type="match status" value="1"/>
</dbReference>
<protein>
    <submittedName>
        <fullName evidence="2">Membrane-bound lytic murein transglycosylase B</fullName>
        <ecNumber evidence="2">3.2.1.-</ecNumber>
    </submittedName>
</protein>
<dbReference type="EMBL" id="FPHJ01000041">
    <property type="protein sequence ID" value="SFV63910.1"/>
    <property type="molecule type" value="Genomic_DNA"/>
</dbReference>
<dbReference type="Gene3D" id="1.10.530.10">
    <property type="match status" value="1"/>
</dbReference>
<dbReference type="InterPro" id="IPR011757">
    <property type="entry name" value="Lytic_transglycosylase_MltB"/>
</dbReference>
<dbReference type="CDD" id="cd13399">
    <property type="entry name" value="Slt35-like"/>
    <property type="match status" value="1"/>
</dbReference>